<gene>
    <name evidence="1" type="ORF">LSH36_735g01042</name>
</gene>
<organism evidence="1 2">
    <name type="scientific">Paralvinella palmiformis</name>
    <dbReference type="NCBI Taxonomy" id="53620"/>
    <lineage>
        <taxon>Eukaryota</taxon>
        <taxon>Metazoa</taxon>
        <taxon>Spiralia</taxon>
        <taxon>Lophotrochozoa</taxon>
        <taxon>Annelida</taxon>
        <taxon>Polychaeta</taxon>
        <taxon>Sedentaria</taxon>
        <taxon>Canalipalpata</taxon>
        <taxon>Terebellida</taxon>
        <taxon>Terebelliformia</taxon>
        <taxon>Alvinellidae</taxon>
        <taxon>Paralvinella</taxon>
    </lineage>
</organism>
<keyword evidence="2" id="KW-1185">Reference proteome</keyword>
<dbReference type="AlphaFoldDB" id="A0AAD9J263"/>
<proteinExistence type="predicted"/>
<name>A0AAD9J263_9ANNE</name>
<evidence type="ECO:0000313" key="1">
    <source>
        <dbReference type="EMBL" id="KAK2144737.1"/>
    </source>
</evidence>
<protein>
    <submittedName>
        <fullName evidence="1">Uncharacterized protein</fullName>
    </submittedName>
</protein>
<dbReference type="EMBL" id="JAODUP010000735">
    <property type="protein sequence ID" value="KAK2144737.1"/>
    <property type="molecule type" value="Genomic_DNA"/>
</dbReference>
<reference evidence="1" key="1">
    <citation type="journal article" date="2023" name="Mol. Biol. Evol.">
        <title>Third-Generation Sequencing Reveals the Adaptive Role of the Epigenome in Three Deep-Sea Polychaetes.</title>
        <authorList>
            <person name="Perez M."/>
            <person name="Aroh O."/>
            <person name="Sun Y."/>
            <person name="Lan Y."/>
            <person name="Juniper S.K."/>
            <person name="Young C.R."/>
            <person name="Angers B."/>
            <person name="Qian P.Y."/>
        </authorList>
    </citation>
    <scope>NUCLEOTIDE SEQUENCE</scope>
    <source>
        <strain evidence="1">P08H-3</strain>
    </source>
</reference>
<evidence type="ECO:0000313" key="2">
    <source>
        <dbReference type="Proteomes" id="UP001208570"/>
    </source>
</evidence>
<dbReference type="Proteomes" id="UP001208570">
    <property type="component" value="Unassembled WGS sequence"/>
</dbReference>
<comment type="caution">
    <text evidence="1">The sequence shown here is derived from an EMBL/GenBank/DDBJ whole genome shotgun (WGS) entry which is preliminary data.</text>
</comment>
<accession>A0AAD9J263</accession>
<sequence length="111" mass="12759">MIRAQFGADSEDTHPRWVSDLLFGETDDSGEEFEGFHSEWMTDPRHFRPVNVPDFALNGSSTYQHPEETTAAYYFGLIWDDQMWDRLTVKSNRYALSKGRASTSTICSKVD</sequence>